<comment type="similarity">
    <text evidence="2">Belongs to the EMC6 family.</text>
</comment>
<dbReference type="EMBL" id="JBDFQZ010000012">
    <property type="protein sequence ID" value="KAK9672294.1"/>
    <property type="molecule type" value="Genomic_DNA"/>
</dbReference>
<keyword evidence="5" id="KW-0256">Endoplasmic reticulum</keyword>
<sequence>MAVHGDSSEKSKEAMIDLTMLNAENIQSNLKVINYSRTFMSIVAGIMAGILGFNGVMGFVFYTIVMAVTSLGLTAKANFSIHSYFDSWNRVLLDGFFGGLMSFVLFWTFAYDIVHIF</sequence>
<dbReference type="PANTHER" id="PTHR20994:SF0">
    <property type="entry name" value="ER MEMBRANE PROTEIN COMPLEX SUBUNIT 6"/>
    <property type="match status" value="1"/>
</dbReference>
<evidence type="ECO:0000256" key="3">
    <source>
        <dbReference type="ARBA" id="ARBA00020827"/>
    </source>
</evidence>
<evidence type="ECO:0000313" key="10">
    <source>
        <dbReference type="Proteomes" id="UP001443914"/>
    </source>
</evidence>
<keyword evidence="4 8" id="KW-0812">Transmembrane</keyword>
<reference evidence="9" key="1">
    <citation type="submission" date="2024-03" db="EMBL/GenBank/DDBJ databases">
        <title>WGS assembly of Saponaria officinalis var. Norfolk2.</title>
        <authorList>
            <person name="Jenkins J."/>
            <person name="Shu S."/>
            <person name="Grimwood J."/>
            <person name="Barry K."/>
            <person name="Goodstein D."/>
            <person name="Schmutz J."/>
            <person name="Leebens-Mack J."/>
            <person name="Osbourn A."/>
        </authorList>
    </citation>
    <scope>NUCLEOTIDE SEQUENCE [LARGE SCALE GENOMIC DNA]</scope>
    <source>
        <strain evidence="9">JIC</strain>
    </source>
</reference>
<organism evidence="9 10">
    <name type="scientific">Saponaria officinalis</name>
    <name type="common">Common soapwort</name>
    <name type="synonym">Lychnis saponaria</name>
    <dbReference type="NCBI Taxonomy" id="3572"/>
    <lineage>
        <taxon>Eukaryota</taxon>
        <taxon>Viridiplantae</taxon>
        <taxon>Streptophyta</taxon>
        <taxon>Embryophyta</taxon>
        <taxon>Tracheophyta</taxon>
        <taxon>Spermatophyta</taxon>
        <taxon>Magnoliopsida</taxon>
        <taxon>eudicotyledons</taxon>
        <taxon>Gunneridae</taxon>
        <taxon>Pentapetalae</taxon>
        <taxon>Caryophyllales</taxon>
        <taxon>Caryophyllaceae</taxon>
        <taxon>Caryophylleae</taxon>
        <taxon>Saponaria</taxon>
    </lineage>
</organism>
<keyword evidence="7 8" id="KW-0472">Membrane</keyword>
<dbReference type="GO" id="GO:0034975">
    <property type="term" value="P:protein folding in endoplasmic reticulum"/>
    <property type="evidence" value="ECO:0007669"/>
    <property type="project" value="TreeGrafter"/>
</dbReference>
<dbReference type="GO" id="GO:0000045">
    <property type="term" value="P:autophagosome assembly"/>
    <property type="evidence" value="ECO:0007669"/>
    <property type="project" value="TreeGrafter"/>
</dbReference>
<proteinExistence type="inferred from homology"/>
<comment type="caution">
    <text evidence="9">The sequence shown here is derived from an EMBL/GenBank/DDBJ whole genome shotgun (WGS) entry which is preliminary data.</text>
</comment>
<evidence type="ECO:0000256" key="2">
    <source>
        <dbReference type="ARBA" id="ARBA00009436"/>
    </source>
</evidence>
<feature type="transmembrane region" description="Helical" evidence="8">
    <location>
        <begin position="35"/>
        <end position="53"/>
    </location>
</feature>
<dbReference type="InterPro" id="IPR008504">
    <property type="entry name" value="Emc6"/>
</dbReference>
<dbReference type="Proteomes" id="UP001443914">
    <property type="component" value="Unassembled WGS sequence"/>
</dbReference>
<evidence type="ECO:0000256" key="5">
    <source>
        <dbReference type="ARBA" id="ARBA00022824"/>
    </source>
</evidence>
<dbReference type="InterPro" id="IPR029008">
    <property type="entry name" value="EMC6-like"/>
</dbReference>
<accession>A0AAW1H8B8</accession>
<comment type="subcellular location">
    <subcellularLocation>
        <location evidence="1">Endoplasmic reticulum membrane</location>
        <topology evidence="1">Multi-pass membrane protein</topology>
    </subcellularLocation>
</comment>
<name>A0AAW1H8B8_SAPOF</name>
<evidence type="ECO:0000256" key="6">
    <source>
        <dbReference type="ARBA" id="ARBA00022989"/>
    </source>
</evidence>
<dbReference type="AlphaFoldDB" id="A0AAW1H8B8"/>
<evidence type="ECO:0000256" key="1">
    <source>
        <dbReference type="ARBA" id="ARBA00004477"/>
    </source>
</evidence>
<evidence type="ECO:0000313" key="9">
    <source>
        <dbReference type="EMBL" id="KAK9672294.1"/>
    </source>
</evidence>
<protein>
    <recommendedName>
        <fullName evidence="3">ER membrane protein complex subunit 6</fullName>
    </recommendedName>
</protein>
<evidence type="ECO:0000256" key="7">
    <source>
        <dbReference type="ARBA" id="ARBA00023136"/>
    </source>
</evidence>
<evidence type="ECO:0000256" key="8">
    <source>
        <dbReference type="SAM" id="Phobius"/>
    </source>
</evidence>
<keyword evidence="6 8" id="KW-1133">Transmembrane helix</keyword>
<dbReference type="GO" id="GO:0072546">
    <property type="term" value="C:EMC complex"/>
    <property type="evidence" value="ECO:0007669"/>
    <property type="project" value="InterPro"/>
</dbReference>
<gene>
    <name evidence="9" type="ORF">RND81_12G090100</name>
</gene>
<dbReference type="PANTHER" id="PTHR20994">
    <property type="entry name" value="ER MEMBRANE PROTEIN COMPLEX SUBUNIT 6"/>
    <property type="match status" value="1"/>
</dbReference>
<feature type="transmembrane region" description="Helical" evidence="8">
    <location>
        <begin position="91"/>
        <end position="111"/>
    </location>
</feature>
<keyword evidence="10" id="KW-1185">Reference proteome</keyword>
<evidence type="ECO:0000256" key="4">
    <source>
        <dbReference type="ARBA" id="ARBA00022692"/>
    </source>
</evidence>
<dbReference type="Pfam" id="PF07019">
    <property type="entry name" value="EMC6"/>
    <property type="match status" value="1"/>
</dbReference>